<dbReference type="SUPFAM" id="SSF48264">
    <property type="entry name" value="Cytochrome P450"/>
    <property type="match status" value="1"/>
</dbReference>
<keyword evidence="6" id="KW-0560">Oxidoreductase</keyword>
<reference evidence="11 13" key="1">
    <citation type="journal article" date="2016" name="Genome Biol. Evol.">
        <title>Divergent and convergent evolution of fungal pathogenicity.</title>
        <authorList>
            <person name="Shang Y."/>
            <person name="Xiao G."/>
            <person name="Zheng P."/>
            <person name="Cen K."/>
            <person name="Zhan S."/>
            <person name="Wang C."/>
        </authorList>
    </citation>
    <scope>NUCLEOTIDE SEQUENCE [LARGE SCALE GENOMIC DNA]</scope>
    <source>
        <strain evidence="11 13">RCEF 4871</strain>
    </source>
</reference>
<comment type="similarity">
    <text evidence="3">Belongs to the cytochrome P450 family.</text>
</comment>
<evidence type="ECO:0000256" key="7">
    <source>
        <dbReference type="ARBA" id="ARBA00023004"/>
    </source>
</evidence>
<dbReference type="STRING" id="1081105.A0A162J674"/>
<keyword evidence="10" id="KW-1133">Transmembrane helix</keyword>
<keyword evidence="10" id="KW-0472">Membrane</keyword>
<dbReference type="InterPro" id="IPR001128">
    <property type="entry name" value="Cyt_P450"/>
</dbReference>
<dbReference type="GO" id="GO:0020037">
    <property type="term" value="F:heme binding"/>
    <property type="evidence" value="ECO:0007669"/>
    <property type="project" value="InterPro"/>
</dbReference>
<protein>
    <submittedName>
        <fullName evidence="11">Cytochrome P450 monooxygenase</fullName>
    </submittedName>
</protein>
<evidence type="ECO:0000256" key="1">
    <source>
        <dbReference type="ARBA" id="ARBA00001971"/>
    </source>
</evidence>
<keyword evidence="5 9" id="KW-0479">Metal-binding</keyword>
<dbReference type="OrthoDB" id="1844152at2759"/>
<dbReference type="PANTHER" id="PTHR46206:SF2">
    <property type="entry name" value="CYTOCHROME P450 MONOOXYGENASE AUSG-RELATED"/>
    <property type="match status" value="1"/>
</dbReference>
<dbReference type="PRINTS" id="PR00465">
    <property type="entry name" value="EP450IV"/>
</dbReference>
<reference evidence="12" key="3">
    <citation type="journal article" date="2019" name="Microbiol. Resour. Announc.">
        <title>Genome Sequence of Metarhizium rileyi, a Microbial Control Agent for Lepidoptera.</title>
        <authorList>
            <person name="Binneck E."/>
            <person name="Lastra C.C.L."/>
            <person name="Sosa-Gomez D.R."/>
        </authorList>
    </citation>
    <scope>NUCLEOTIDE SEQUENCE</scope>
    <source>
        <strain evidence="12">Cep018-CH2</strain>
    </source>
</reference>
<evidence type="ECO:0000313" key="14">
    <source>
        <dbReference type="Proteomes" id="UP000317257"/>
    </source>
</evidence>
<dbReference type="CDD" id="cd11041">
    <property type="entry name" value="CYP503A1-like"/>
    <property type="match status" value="1"/>
</dbReference>
<feature type="binding site" description="axial binding residue" evidence="9">
    <location>
        <position position="464"/>
    </location>
    <ligand>
        <name>heme</name>
        <dbReference type="ChEBI" id="CHEBI:30413"/>
    </ligand>
    <ligandPart>
        <name>Fe</name>
        <dbReference type="ChEBI" id="CHEBI:18248"/>
    </ligandPart>
</feature>
<dbReference type="OMA" id="MAVIMTM"/>
<evidence type="ECO:0000256" key="9">
    <source>
        <dbReference type="PIRSR" id="PIRSR602403-1"/>
    </source>
</evidence>
<dbReference type="EMBL" id="SBHS01000030">
    <property type="protein sequence ID" value="TWU72255.1"/>
    <property type="molecule type" value="Genomic_DNA"/>
</dbReference>
<dbReference type="GO" id="GO:0016705">
    <property type="term" value="F:oxidoreductase activity, acting on paired donors, with incorporation or reduction of molecular oxygen"/>
    <property type="evidence" value="ECO:0007669"/>
    <property type="project" value="InterPro"/>
</dbReference>
<dbReference type="Pfam" id="PF00067">
    <property type="entry name" value="p450"/>
    <property type="match status" value="1"/>
</dbReference>
<evidence type="ECO:0000313" key="11">
    <source>
        <dbReference type="EMBL" id="OAA39998.1"/>
    </source>
</evidence>
<evidence type="ECO:0000256" key="3">
    <source>
        <dbReference type="ARBA" id="ARBA00010617"/>
    </source>
</evidence>
<evidence type="ECO:0000256" key="6">
    <source>
        <dbReference type="ARBA" id="ARBA00023002"/>
    </source>
</evidence>
<dbReference type="Gene3D" id="1.10.630.10">
    <property type="entry name" value="Cytochrome P450"/>
    <property type="match status" value="1"/>
</dbReference>
<dbReference type="InterPro" id="IPR036396">
    <property type="entry name" value="Cyt_P450_sf"/>
</dbReference>
<reference evidence="14" key="2">
    <citation type="submission" date="2018-12" db="EMBL/GenBank/DDBJ databases">
        <title>The complete genome of Metarhizium rileyi, a key fungal pathogen of Lepidoptera.</title>
        <authorList>
            <person name="Binneck E."/>
            <person name="Lastra C.C.L."/>
            <person name="Sosa-Gomez D.R."/>
        </authorList>
    </citation>
    <scope>NUCLEOTIDE SEQUENCE [LARGE SCALE GENOMIC DNA]</scope>
    <source>
        <strain evidence="14">Cep018-CH2</strain>
    </source>
</reference>
<dbReference type="EMBL" id="AZHC01000020">
    <property type="protein sequence ID" value="OAA39998.1"/>
    <property type="molecule type" value="Genomic_DNA"/>
</dbReference>
<evidence type="ECO:0000256" key="4">
    <source>
        <dbReference type="ARBA" id="ARBA00022617"/>
    </source>
</evidence>
<dbReference type="Proteomes" id="UP000317257">
    <property type="component" value="Unassembled WGS sequence"/>
</dbReference>
<feature type="transmembrane region" description="Helical" evidence="10">
    <location>
        <begin position="20"/>
        <end position="37"/>
    </location>
</feature>
<accession>A0A162J674</accession>
<evidence type="ECO:0000313" key="12">
    <source>
        <dbReference type="EMBL" id="TWU72255.1"/>
    </source>
</evidence>
<keyword evidence="4 9" id="KW-0349">Heme</keyword>
<gene>
    <name evidence="12" type="ORF">ED733_001442</name>
    <name evidence="11" type="ORF">NOR_05992</name>
</gene>
<keyword evidence="10" id="KW-0812">Transmembrane</keyword>
<dbReference type="AlphaFoldDB" id="A0A162J674"/>
<proteinExistence type="inferred from homology"/>
<evidence type="ECO:0000256" key="8">
    <source>
        <dbReference type="ARBA" id="ARBA00023033"/>
    </source>
</evidence>
<keyword evidence="8 11" id="KW-0503">Monooxygenase</keyword>
<comment type="pathway">
    <text evidence="2">Secondary metabolite biosynthesis.</text>
</comment>
<accession>A0A5C6G2W7</accession>
<dbReference type="PANTHER" id="PTHR46206">
    <property type="entry name" value="CYTOCHROME P450"/>
    <property type="match status" value="1"/>
</dbReference>
<evidence type="ECO:0000256" key="2">
    <source>
        <dbReference type="ARBA" id="ARBA00005179"/>
    </source>
</evidence>
<keyword evidence="13" id="KW-1185">Reference proteome</keyword>
<dbReference type="Proteomes" id="UP000243498">
    <property type="component" value="Unassembled WGS sequence"/>
</dbReference>
<keyword evidence="7 9" id="KW-0408">Iron</keyword>
<evidence type="ECO:0000313" key="13">
    <source>
        <dbReference type="Proteomes" id="UP000243498"/>
    </source>
</evidence>
<evidence type="ECO:0000256" key="10">
    <source>
        <dbReference type="SAM" id="Phobius"/>
    </source>
</evidence>
<feature type="transmembrane region" description="Helical" evidence="10">
    <location>
        <begin position="223"/>
        <end position="241"/>
    </location>
</feature>
<name>A0A162J674_METRR</name>
<dbReference type="InterPro" id="IPR002403">
    <property type="entry name" value="Cyt_P450_E_grp-IV"/>
</dbReference>
<organism evidence="11 13">
    <name type="scientific">Metarhizium rileyi (strain RCEF 4871)</name>
    <name type="common">Nomuraea rileyi</name>
    <dbReference type="NCBI Taxonomy" id="1649241"/>
    <lineage>
        <taxon>Eukaryota</taxon>
        <taxon>Fungi</taxon>
        <taxon>Dikarya</taxon>
        <taxon>Ascomycota</taxon>
        <taxon>Pezizomycotina</taxon>
        <taxon>Sordariomycetes</taxon>
        <taxon>Hypocreomycetidae</taxon>
        <taxon>Hypocreales</taxon>
        <taxon>Clavicipitaceae</taxon>
        <taxon>Metarhizium</taxon>
    </lineage>
</organism>
<comment type="caution">
    <text evidence="11">The sequence shown here is derived from an EMBL/GenBank/DDBJ whole genome shotgun (WGS) entry which is preliminary data.</text>
</comment>
<sequence length="524" mass="59868">MALRSSSETSYDLHFHDLFAAPLLWASVLLVLIALYFRISSHVQHDCDFALANPPRWYELKIIKQFQFLFNGISELNKARDMAKGKPFRLLTNSREVIVLPPSYAEVLNTEARLSFARYFADEFDGDGKTPGLEPYKLIADPCKRISKLISKRLTRALNTIPIKMSSEASFAIEHNFGSCTDWKEATIHRHHLDIIARMISRLFWDGDEVCRDERWLNIIKEWSVNSVIAAFMINMAPAFLRPLIRRFSPVVRTARDDYQAARQFIEPLINARRNVRESCRESGKTVPSFNDFVDWIDSEEEELSCDPVALQMVLNVAAVHPMAALVTNTIAFLASDQSTFGPLRRELVTELRSNGCQSATLNNLKLLDSSIKESLRLKPPGVFGMHRAALQDMHLPNGLHIHKGDRVFVDIPHMRDPHVYESPDTYDMYRFYRMRSQPDQAIKAPLVNTSPDHLAFGHGAQACPGRFFAAVLTKVVLSHLLLKYDWKLSPDSDSTSLAIGLTKRVNPKLKLLFRRRNEEFELK</sequence>
<dbReference type="GO" id="GO:0004497">
    <property type="term" value="F:monooxygenase activity"/>
    <property type="evidence" value="ECO:0007669"/>
    <property type="project" value="UniProtKB-KW"/>
</dbReference>
<comment type="cofactor">
    <cofactor evidence="1 9">
        <name>heme</name>
        <dbReference type="ChEBI" id="CHEBI:30413"/>
    </cofactor>
</comment>
<evidence type="ECO:0000256" key="5">
    <source>
        <dbReference type="ARBA" id="ARBA00022723"/>
    </source>
</evidence>
<dbReference type="GO" id="GO:0005506">
    <property type="term" value="F:iron ion binding"/>
    <property type="evidence" value="ECO:0007669"/>
    <property type="project" value="InterPro"/>
</dbReference>